<comment type="caution">
    <text evidence="1">The sequence shown here is derived from an EMBL/GenBank/DDBJ whole genome shotgun (WGS) entry which is preliminary data.</text>
</comment>
<dbReference type="EMBL" id="MLJW01002086">
    <property type="protein sequence ID" value="OIQ75690.1"/>
    <property type="molecule type" value="Genomic_DNA"/>
</dbReference>
<gene>
    <name evidence="1" type="ORF">GALL_426400</name>
</gene>
<dbReference type="AlphaFoldDB" id="A0A1J5PXC3"/>
<accession>A0A1J5PXC3</accession>
<evidence type="ECO:0000313" key="1">
    <source>
        <dbReference type="EMBL" id="OIQ75690.1"/>
    </source>
</evidence>
<proteinExistence type="predicted"/>
<sequence length="305" mass="32043">MVERDTGEVELHFGPAGPSRPPAVKLSPGVYAIGVARYQQHAELAVQRGFRVAAAQHQQAGATRVAQSLHPGLATVDAPMVALPRAAGLQRVGRVQRGVGLGGGPGAAVFCAQQGIEPGVFQCIAGIAVEQLHIAGVGLGAVENLRGPGHLTQRLDDRRVFPVVQPLAGAYRYRQEQVPESGQLGFLLHRCQQGLRGIDAFFGLCQAQRRVDRGFLRQHHGLHEAVQAGVQRADAGGGGVVHASDRLRTSIRLGRCPPAAPDGRAVRTLAPAGRAAICASHALWLGGRRSGRARFAGPGRAHTDG</sequence>
<protein>
    <submittedName>
        <fullName evidence="1">Uncharacterized protein</fullName>
    </submittedName>
</protein>
<name>A0A1J5PXC3_9ZZZZ</name>
<organism evidence="1">
    <name type="scientific">mine drainage metagenome</name>
    <dbReference type="NCBI Taxonomy" id="410659"/>
    <lineage>
        <taxon>unclassified sequences</taxon>
        <taxon>metagenomes</taxon>
        <taxon>ecological metagenomes</taxon>
    </lineage>
</organism>
<reference evidence="1" key="1">
    <citation type="submission" date="2016-10" db="EMBL/GenBank/DDBJ databases">
        <title>Sequence of Gallionella enrichment culture.</title>
        <authorList>
            <person name="Poehlein A."/>
            <person name="Muehling M."/>
            <person name="Daniel R."/>
        </authorList>
    </citation>
    <scope>NUCLEOTIDE SEQUENCE</scope>
</reference>